<dbReference type="PRINTS" id="PR00934">
    <property type="entry name" value="XHISDIPTASE"/>
</dbReference>
<feature type="domain" description="Peptidase M20 dimerisation" evidence="2">
    <location>
        <begin position="182"/>
        <end position="252"/>
    </location>
</feature>
<proteinExistence type="predicted"/>
<dbReference type="GO" id="GO:0005829">
    <property type="term" value="C:cytosol"/>
    <property type="evidence" value="ECO:0007669"/>
    <property type="project" value="TreeGrafter"/>
</dbReference>
<dbReference type="SUPFAM" id="SSF53187">
    <property type="entry name" value="Zn-dependent exopeptidases"/>
    <property type="match status" value="1"/>
</dbReference>
<dbReference type="InterPro" id="IPR002933">
    <property type="entry name" value="Peptidase_M20"/>
</dbReference>
<dbReference type="AlphaFoldDB" id="A0A0A8H0F0"/>
<dbReference type="STRING" id="1031564.CINS_0484"/>
<name>A0A0A8H0F0_9BACT</name>
<dbReference type="HOGENOM" id="CLU_028526_1_0_7"/>
<dbReference type="Proteomes" id="UP000031163">
    <property type="component" value="Chromosome"/>
</dbReference>
<dbReference type="PANTHER" id="PTHR43501:SF1">
    <property type="entry name" value="CYTOSOL NON-SPECIFIC DIPEPTIDASE"/>
    <property type="match status" value="1"/>
</dbReference>
<dbReference type="InterPro" id="IPR001160">
    <property type="entry name" value="Peptidase_M20C"/>
</dbReference>
<dbReference type="GO" id="GO:0070573">
    <property type="term" value="F:metallodipeptidase activity"/>
    <property type="evidence" value="ECO:0007669"/>
    <property type="project" value="TreeGrafter"/>
</dbReference>
<protein>
    <submittedName>
        <fullName evidence="3">Aminoacyl-histidine dipeptidase</fullName>
    </submittedName>
</protein>
<dbReference type="KEGG" id="cis:CINS_0484"/>
<dbReference type="EMBL" id="CP007770">
    <property type="protein sequence ID" value="AJC87471.1"/>
    <property type="molecule type" value="Genomic_DNA"/>
</dbReference>
<evidence type="ECO:0000313" key="4">
    <source>
        <dbReference type="Proteomes" id="UP000031163"/>
    </source>
</evidence>
<evidence type="ECO:0000313" key="3">
    <source>
        <dbReference type="EMBL" id="AJC87471.1"/>
    </source>
</evidence>
<dbReference type="GeneID" id="74431293"/>
<sequence length="422" mass="47658">MEEIIQNFKQIAKIPHCSYETDQLKDFLISYAKDQNCIVNTDKAGNIQVYKGNPKICLQSHYDMVCMGDAPKIEIYEEQGFLKAKNSSLGADNGIGVALMMQALKDYDNIECLFTNNEEVGLGGANNLELTLISKKLLNLDHEDDKDIVVSCAGGVDVFANLDLILDEKEEQCYEIEAVSFKGGHSGVDIIKNIKSSIKEMARFISQNNGEICEFRGGERINSIPKHANAIVFFKTPPKENQYFKIKALGKIKRTYYKNSNVVLDLINAFAQGVRSFNSHLNLVQTSINLSLAYEKEGKFYFELFARSNNLEELQNIEFETLTYFKMSNCQVSSANFYPPWENTDTKFAEEILKCFEEENLEAKLYAIHAGLECGVIGSKQPLECCSIGPNIYHPHSTDEKCELASVEKINKVLKNILKKYQ</sequence>
<keyword evidence="1" id="KW-0378">Hydrolase</keyword>
<evidence type="ECO:0000256" key="1">
    <source>
        <dbReference type="ARBA" id="ARBA00022801"/>
    </source>
</evidence>
<evidence type="ECO:0000259" key="2">
    <source>
        <dbReference type="Pfam" id="PF07687"/>
    </source>
</evidence>
<dbReference type="Pfam" id="PF01546">
    <property type="entry name" value="Peptidase_M20"/>
    <property type="match status" value="1"/>
</dbReference>
<dbReference type="GO" id="GO:0006508">
    <property type="term" value="P:proteolysis"/>
    <property type="evidence" value="ECO:0007669"/>
    <property type="project" value="InterPro"/>
</dbReference>
<dbReference type="RefSeq" id="WP_039649540.1">
    <property type="nucleotide sequence ID" value="NZ_CP007770.1"/>
</dbReference>
<organism evidence="3 4">
    <name type="scientific">Campylobacter insulaenigrae NCTC 12927</name>
    <dbReference type="NCBI Taxonomy" id="1031564"/>
    <lineage>
        <taxon>Bacteria</taxon>
        <taxon>Pseudomonadati</taxon>
        <taxon>Campylobacterota</taxon>
        <taxon>Epsilonproteobacteria</taxon>
        <taxon>Campylobacterales</taxon>
        <taxon>Campylobacteraceae</taxon>
        <taxon>Campylobacter</taxon>
    </lineage>
</organism>
<accession>A0A0A8H0F0</accession>
<reference evidence="3 4" key="1">
    <citation type="journal article" date="2014" name="Genome Biol. Evol.">
        <title>Comparative Genomics of the Campylobacter lari Group.</title>
        <authorList>
            <person name="Miller W.G."/>
            <person name="Yee E."/>
            <person name="Chapman M.H."/>
            <person name="Smith T.P."/>
            <person name="Bono J.L."/>
            <person name="Huynh S."/>
            <person name="Parker C.T."/>
            <person name="Vandamme P."/>
            <person name="Luong K."/>
            <person name="Korlach J."/>
        </authorList>
    </citation>
    <scope>NUCLEOTIDE SEQUENCE [LARGE SCALE GENOMIC DNA]</scope>
    <source>
        <strain evidence="3 4">NCTC 12927</strain>
    </source>
</reference>
<gene>
    <name evidence="3" type="ORF">CINS_0484</name>
</gene>
<dbReference type="InterPro" id="IPR011650">
    <property type="entry name" value="Peptidase_M20_dimer"/>
</dbReference>
<dbReference type="PANTHER" id="PTHR43501">
    <property type="entry name" value="CYTOSOL NON-SPECIFIC DIPEPTIDASE"/>
    <property type="match status" value="1"/>
</dbReference>
<dbReference type="Pfam" id="PF07687">
    <property type="entry name" value="M20_dimer"/>
    <property type="match status" value="1"/>
</dbReference>
<dbReference type="Gene3D" id="3.40.630.10">
    <property type="entry name" value="Zn peptidases"/>
    <property type="match status" value="2"/>
</dbReference>